<evidence type="ECO:0000256" key="3">
    <source>
        <dbReference type="SAM" id="SignalP"/>
    </source>
</evidence>
<keyword evidence="1" id="KW-0175">Coiled coil</keyword>
<evidence type="ECO:0000313" key="5">
    <source>
        <dbReference type="Proteomes" id="UP000515955"/>
    </source>
</evidence>
<protein>
    <recommendedName>
        <fullName evidence="6">Porin</fullName>
    </recommendedName>
</protein>
<keyword evidence="5" id="KW-1185">Reference proteome</keyword>
<dbReference type="InterPro" id="IPR010870">
    <property type="entry name" value="Porin_O/P"/>
</dbReference>
<dbReference type="Gene3D" id="2.40.160.10">
    <property type="entry name" value="Porin"/>
    <property type="match status" value="1"/>
</dbReference>
<dbReference type="EMBL" id="CP060717">
    <property type="protein sequence ID" value="QNN64959.1"/>
    <property type="molecule type" value="Genomic_DNA"/>
</dbReference>
<keyword evidence="3" id="KW-0732">Signal</keyword>
<dbReference type="Proteomes" id="UP000515955">
    <property type="component" value="Chromosome"/>
</dbReference>
<proteinExistence type="predicted"/>
<feature type="chain" id="PRO_5028801436" description="Porin" evidence="3">
    <location>
        <begin position="25"/>
        <end position="511"/>
    </location>
</feature>
<evidence type="ECO:0000256" key="2">
    <source>
        <dbReference type="SAM" id="MobiDB-lite"/>
    </source>
</evidence>
<gene>
    <name evidence="4" type="ORF">H9L12_12235</name>
</gene>
<feature type="region of interest" description="Disordered" evidence="2">
    <location>
        <begin position="478"/>
        <end position="499"/>
    </location>
</feature>
<dbReference type="InterPro" id="IPR023614">
    <property type="entry name" value="Porin_dom_sf"/>
</dbReference>
<evidence type="ECO:0000313" key="4">
    <source>
        <dbReference type="EMBL" id="QNN64959.1"/>
    </source>
</evidence>
<name>A0A7G9SAT4_9SPHN</name>
<organism evidence="4 5">
    <name type="scientific">Sphingomonas rhizophila</name>
    <dbReference type="NCBI Taxonomy" id="2071607"/>
    <lineage>
        <taxon>Bacteria</taxon>
        <taxon>Pseudomonadati</taxon>
        <taxon>Pseudomonadota</taxon>
        <taxon>Alphaproteobacteria</taxon>
        <taxon>Sphingomonadales</taxon>
        <taxon>Sphingomonadaceae</taxon>
        <taxon>Sphingomonas</taxon>
    </lineage>
</organism>
<sequence>MNTKTLMAALLAGSALVMATPAMAQDAATAQESETPDASDATADAAIAAAAPVDDAQAKIELLQAQVEALQESIAQIQSGMVKSTPSWKGAPEFADKDSGFTFKPKGFMQFDAGVVGYPNGDELRGTVGGLNYNNLGFNTRARRIVFGAEGSLPGGFKYKAEFNFAQGGVDYEDITLSYDFKESPLTITVGNFYPYSSLETMTSSRLGSMLERASFTDAFNYNRRLGVGLSLADKKADKYTLSLGLFSQPINDSSFTRTGWEVSARGTYSPQFAGGMLHLGASAHKRQNNRESQGAQYRSRPLTQVTDQRFIDTGTIAAKGDTSVGVELGGIFKSFHFAAEAQKLWVDKTYDATDFVPLDPESNATPNGTRYDGDPSFTGGYAEVGFYLTGESRGYKGGKWDRTKVLKPFDKGGWGAIQVNARLDYMDLTDRVADSATVAAPYFVNGGKQLGYQASIIWNPMDYLRFMAQVGRTDITGGPRAATVDPTSTDPVNERKYHSTSAAVRAQLEF</sequence>
<feature type="coiled-coil region" evidence="1">
    <location>
        <begin position="53"/>
        <end position="80"/>
    </location>
</feature>
<dbReference type="KEGG" id="srhi:H9L12_12235"/>
<dbReference type="Pfam" id="PF07396">
    <property type="entry name" value="Porin_O_P"/>
    <property type="match status" value="1"/>
</dbReference>
<feature type="signal peptide" evidence="3">
    <location>
        <begin position="1"/>
        <end position="24"/>
    </location>
</feature>
<reference evidence="4 5" key="1">
    <citation type="submission" date="2020-08" db="EMBL/GenBank/DDBJ databases">
        <title>Genome sequence of Sphingomonas rhizophila KACC 19189T.</title>
        <authorList>
            <person name="Hyun D.-W."/>
            <person name="Bae J.-W."/>
        </authorList>
    </citation>
    <scope>NUCLEOTIDE SEQUENCE [LARGE SCALE GENOMIC DNA]</scope>
    <source>
        <strain evidence="4 5">KACC 19189</strain>
    </source>
</reference>
<dbReference type="RefSeq" id="WP_187541958.1">
    <property type="nucleotide sequence ID" value="NZ_CP060717.1"/>
</dbReference>
<accession>A0A7G9SAT4</accession>
<dbReference type="AlphaFoldDB" id="A0A7G9SAT4"/>
<evidence type="ECO:0000256" key="1">
    <source>
        <dbReference type="SAM" id="Coils"/>
    </source>
</evidence>
<evidence type="ECO:0008006" key="6">
    <source>
        <dbReference type="Google" id="ProtNLM"/>
    </source>
</evidence>